<name>A0A392R0Y6_9FABA</name>
<protein>
    <submittedName>
        <fullName evidence="1">DUF4283 domain protein</fullName>
    </submittedName>
</protein>
<evidence type="ECO:0000313" key="1">
    <source>
        <dbReference type="EMBL" id="MCI30253.1"/>
    </source>
</evidence>
<dbReference type="AlphaFoldDB" id="A0A392R0Y6"/>
<accession>A0A392R0Y6</accession>
<organism evidence="1 2">
    <name type="scientific">Trifolium medium</name>
    <dbReference type="NCBI Taxonomy" id="97028"/>
    <lineage>
        <taxon>Eukaryota</taxon>
        <taxon>Viridiplantae</taxon>
        <taxon>Streptophyta</taxon>
        <taxon>Embryophyta</taxon>
        <taxon>Tracheophyta</taxon>
        <taxon>Spermatophyta</taxon>
        <taxon>Magnoliopsida</taxon>
        <taxon>eudicotyledons</taxon>
        <taxon>Gunneridae</taxon>
        <taxon>Pentapetalae</taxon>
        <taxon>rosids</taxon>
        <taxon>fabids</taxon>
        <taxon>Fabales</taxon>
        <taxon>Fabaceae</taxon>
        <taxon>Papilionoideae</taxon>
        <taxon>50 kb inversion clade</taxon>
        <taxon>NPAAA clade</taxon>
        <taxon>Hologalegina</taxon>
        <taxon>IRL clade</taxon>
        <taxon>Trifolieae</taxon>
        <taxon>Trifolium</taxon>
    </lineage>
</organism>
<sequence length="114" mass="12816">DDVMVEIKVIEEWGFNLGEDACLFADGDTHELKSEQAMEHGDHELSNHVDMMIEKFADELVEKHTGESVTEIVGTSIPYETEALKSKQQIQAVMLTDGVTQSSKECSPHLLRRK</sequence>
<comment type="caution">
    <text evidence="1">The sequence shown here is derived from an EMBL/GenBank/DDBJ whole genome shotgun (WGS) entry which is preliminary data.</text>
</comment>
<keyword evidence="2" id="KW-1185">Reference proteome</keyword>
<dbReference type="Proteomes" id="UP000265520">
    <property type="component" value="Unassembled WGS sequence"/>
</dbReference>
<proteinExistence type="predicted"/>
<dbReference type="EMBL" id="LXQA010178176">
    <property type="protein sequence ID" value="MCI30253.1"/>
    <property type="molecule type" value="Genomic_DNA"/>
</dbReference>
<feature type="non-terminal residue" evidence="1">
    <location>
        <position position="1"/>
    </location>
</feature>
<reference evidence="1 2" key="1">
    <citation type="journal article" date="2018" name="Front. Plant Sci.">
        <title>Red Clover (Trifolium pratense) and Zigzag Clover (T. medium) - A Picture of Genomic Similarities and Differences.</title>
        <authorList>
            <person name="Dluhosova J."/>
            <person name="Istvanek J."/>
            <person name="Nedelnik J."/>
            <person name="Repkova J."/>
        </authorList>
    </citation>
    <scope>NUCLEOTIDE SEQUENCE [LARGE SCALE GENOMIC DNA]</scope>
    <source>
        <strain evidence="2">cv. 10/8</strain>
        <tissue evidence="1">Leaf</tissue>
    </source>
</reference>
<evidence type="ECO:0000313" key="2">
    <source>
        <dbReference type="Proteomes" id="UP000265520"/>
    </source>
</evidence>